<dbReference type="InterPro" id="IPR002347">
    <property type="entry name" value="SDR_fam"/>
</dbReference>
<organism evidence="3 4">
    <name type="scientific">Acidisarcina polymorpha</name>
    <dbReference type="NCBI Taxonomy" id="2211140"/>
    <lineage>
        <taxon>Bacteria</taxon>
        <taxon>Pseudomonadati</taxon>
        <taxon>Acidobacteriota</taxon>
        <taxon>Terriglobia</taxon>
        <taxon>Terriglobales</taxon>
        <taxon>Acidobacteriaceae</taxon>
        <taxon>Acidisarcina</taxon>
    </lineage>
</organism>
<dbReference type="FunFam" id="3.40.50.720:FF:000084">
    <property type="entry name" value="Short-chain dehydrogenase reductase"/>
    <property type="match status" value="1"/>
</dbReference>
<dbReference type="PANTHER" id="PTHR48107:SF7">
    <property type="entry name" value="RE15974P"/>
    <property type="match status" value="1"/>
</dbReference>
<evidence type="ECO:0000256" key="1">
    <source>
        <dbReference type="ARBA" id="ARBA00006484"/>
    </source>
</evidence>
<dbReference type="SUPFAM" id="SSF51735">
    <property type="entry name" value="NAD(P)-binding Rossmann-fold domains"/>
    <property type="match status" value="1"/>
</dbReference>
<dbReference type="OrthoDB" id="9803333at2"/>
<keyword evidence="2" id="KW-0560">Oxidoreductase</keyword>
<name>A0A2Z5FZU3_9BACT</name>
<sequence>MATQKLNGKVALVAGGAKNLGGLVSRELANMGARVAIHYNSASAQSPAEQTVADIKASGSDAFSIQADLTKSGEIARVFDETINRFGGIDVAVNTTGMVIKKPIESCTEEDYDKIFAINSKVAFFFLQAAGKKLNERGKVITIVTSLLAAYTDSYAIYPGSKAPIEHFSRAASKEFAARGISVNAIGPGPMETPFFYGQETKESAAYNQNAAALSKYTKTGLTDIADIAPVVTFLATDGWWITGQTIFANGGYTTR</sequence>
<dbReference type="RefSeq" id="WP_114207514.1">
    <property type="nucleotide sequence ID" value="NZ_CP030840.1"/>
</dbReference>
<proteinExistence type="inferred from homology"/>
<comment type="similarity">
    <text evidence="1">Belongs to the short-chain dehydrogenases/reductases (SDR) family.</text>
</comment>
<dbReference type="NCBIfam" id="NF009385">
    <property type="entry name" value="PRK12744.1"/>
    <property type="match status" value="1"/>
</dbReference>
<dbReference type="InterPro" id="IPR036291">
    <property type="entry name" value="NAD(P)-bd_dom_sf"/>
</dbReference>
<evidence type="ECO:0000313" key="3">
    <source>
        <dbReference type="EMBL" id="AXC12250.1"/>
    </source>
</evidence>
<dbReference type="PRINTS" id="PR00080">
    <property type="entry name" value="SDRFAMILY"/>
</dbReference>
<reference evidence="3 4" key="1">
    <citation type="journal article" date="2018" name="Front. Microbiol.">
        <title>Hydrolytic Capabilities as a Key to Environmental Success: Chitinolytic and Cellulolytic Acidobacteria From Acidic Sub-arctic Soils and Boreal Peatlands.</title>
        <authorList>
            <person name="Belova S.E."/>
            <person name="Ravin N.V."/>
            <person name="Pankratov T.A."/>
            <person name="Rakitin A.L."/>
            <person name="Ivanova A.A."/>
            <person name="Beletsky A.V."/>
            <person name="Mardanov A.V."/>
            <person name="Sinninghe Damste J.S."/>
            <person name="Dedysh S.N."/>
        </authorList>
    </citation>
    <scope>NUCLEOTIDE SEQUENCE [LARGE SCALE GENOMIC DNA]</scope>
    <source>
        <strain evidence="3 4">SBC82</strain>
    </source>
</reference>
<dbReference type="Pfam" id="PF13561">
    <property type="entry name" value="adh_short_C2"/>
    <property type="match status" value="1"/>
</dbReference>
<dbReference type="GO" id="GO:0016614">
    <property type="term" value="F:oxidoreductase activity, acting on CH-OH group of donors"/>
    <property type="evidence" value="ECO:0007669"/>
    <property type="project" value="UniProtKB-ARBA"/>
</dbReference>
<accession>A0A2Z5FZU3</accession>
<keyword evidence="4" id="KW-1185">Reference proteome</keyword>
<evidence type="ECO:0000313" key="4">
    <source>
        <dbReference type="Proteomes" id="UP000253606"/>
    </source>
</evidence>
<dbReference type="KEGG" id="abas:ACPOL_2948"/>
<protein>
    <submittedName>
        <fullName evidence="3">Short-chain dehydrogenase/reductase SDR</fullName>
    </submittedName>
</protein>
<dbReference type="Proteomes" id="UP000253606">
    <property type="component" value="Chromosome"/>
</dbReference>
<dbReference type="PRINTS" id="PR00081">
    <property type="entry name" value="GDHRDH"/>
</dbReference>
<dbReference type="PANTHER" id="PTHR48107">
    <property type="entry name" value="NADPH-DEPENDENT ALDEHYDE REDUCTASE-LIKE PROTEIN, CHLOROPLASTIC-RELATED"/>
    <property type="match status" value="1"/>
</dbReference>
<dbReference type="EMBL" id="CP030840">
    <property type="protein sequence ID" value="AXC12250.1"/>
    <property type="molecule type" value="Genomic_DNA"/>
</dbReference>
<gene>
    <name evidence="3" type="ORF">ACPOL_2948</name>
</gene>
<dbReference type="Gene3D" id="3.40.50.720">
    <property type="entry name" value="NAD(P)-binding Rossmann-like Domain"/>
    <property type="match status" value="1"/>
</dbReference>
<evidence type="ECO:0000256" key="2">
    <source>
        <dbReference type="ARBA" id="ARBA00023002"/>
    </source>
</evidence>
<dbReference type="AlphaFoldDB" id="A0A2Z5FZU3"/>